<dbReference type="KEGG" id="psco:LY89DRAFT_725319"/>
<dbReference type="Proteomes" id="UP000070700">
    <property type="component" value="Unassembled WGS sequence"/>
</dbReference>
<dbReference type="GeneID" id="28828694"/>
<evidence type="ECO:0000313" key="1">
    <source>
        <dbReference type="EMBL" id="KUJ07976.1"/>
    </source>
</evidence>
<dbReference type="PANTHER" id="PTHR35391">
    <property type="entry name" value="C2H2-TYPE DOMAIN-CONTAINING PROTEIN-RELATED"/>
    <property type="match status" value="1"/>
</dbReference>
<dbReference type="InParanoid" id="A0A132B6E3"/>
<dbReference type="EMBL" id="KQ947437">
    <property type="protein sequence ID" value="KUJ07976.1"/>
    <property type="molecule type" value="Genomic_DNA"/>
</dbReference>
<protein>
    <submittedName>
        <fullName evidence="1">Uncharacterized protein</fullName>
    </submittedName>
</protein>
<name>A0A132B6E3_MOLSC</name>
<keyword evidence="2" id="KW-1185">Reference proteome</keyword>
<dbReference type="AlphaFoldDB" id="A0A132B6E3"/>
<accession>A0A132B6E3</accession>
<dbReference type="RefSeq" id="XP_018062331.1">
    <property type="nucleotide sequence ID" value="XM_018218968.1"/>
</dbReference>
<gene>
    <name evidence="1" type="ORF">LY89DRAFT_725319</name>
</gene>
<reference evidence="1 2" key="1">
    <citation type="submission" date="2015-10" db="EMBL/GenBank/DDBJ databases">
        <title>Full genome of DAOMC 229536 Phialocephala scopiformis, a fungal endophyte of spruce producing the potent anti-insectan compound rugulosin.</title>
        <authorList>
            <consortium name="DOE Joint Genome Institute"/>
            <person name="Walker A.K."/>
            <person name="Frasz S.L."/>
            <person name="Seifert K.A."/>
            <person name="Miller J.D."/>
            <person name="Mondo S.J."/>
            <person name="Labutti K."/>
            <person name="Lipzen A."/>
            <person name="Dockter R."/>
            <person name="Kennedy M."/>
            <person name="Grigoriev I.V."/>
            <person name="Spatafora J.W."/>
        </authorList>
    </citation>
    <scope>NUCLEOTIDE SEQUENCE [LARGE SCALE GENOMIC DNA]</scope>
    <source>
        <strain evidence="1 2">CBS 120377</strain>
    </source>
</reference>
<sequence>MPSIAQNATRAAGLFQEILVAPHQGEAPKKDIQDLSESKISDILERYQIWAASVGAYVENNNSLEYRLRNAPKVEAQIVELLSDISESLEDACQIITSAKENHTASKLRRTESSDDNLNSISIDPNIDTSVLEQGDSEIREIFESMEDALEHLFRLCNIIRDISKRDNSSQVTDIVASPHEEQLDRDHVMDMFPKLEFHGRLG</sequence>
<dbReference type="STRING" id="149040.A0A132B6E3"/>
<proteinExistence type="predicted"/>
<organism evidence="1 2">
    <name type="scientific">Mollisia scopiformis</name>
    <name type="common">Conifer needle endophyte fungus</name>
    <name type="synonym">Phialocephala scopiformis</name>
    <dbReference type="NCBI Taxonomy" id="149040"/>
    <lineage>
        <taxon>Eukaryota</taxon>
        <taxon>Fungi</taxon>
        <taxon>Dikarya</taxon>
        <taxon>Ascomycota</taxon>
        <taxon>Pezizomycotina</taxon>
        <taxon>Leotiomycetes</taxon>
        <taxon>Helotiales</taxon>
        <taxon>Mollisiaceae</taxon>
        <taxon>Mollisia</taxon>
    </lineage>
</organism>
<dbReference type="OrthoDB" id="6133115at2759"/>
<evidence type="ECO:0000313" key="2">
    <source>
        <dbReference type="Proteomes" id="UP000070700"/>
    </source>
</evidence>
<dbReference type="PANTHER" id="PTHR35391:SF7">
    <property type="entry name" value="C2H2-TYPE DOMAIN-CONTAINING PROTEIN"/>
    <property type="match status" value="1"/>
</dbReference>